<sequence>MLTYDECLAMCDLTCDEIDAIAEHEHVDPMIALALGNYLVSHHEACEVKRFIVDDIEAARRSGNTEKMILLKQTLLHFLTTHPDACQGSHRQVA</sequence>
<dbReference type="OrthoDB" id="5625447at2"/>
<proteinExistence type="predicted"/>
<comment type="caution">
    <text evidence="1">The sequence shown here is derived from an EMBL/GenBank/DDBJ whole genome shotgun (WGS) entry which is preliminary data.</text>
</comment>
<dbReference type="EMBL" id="SMRS01000004">
    <property type="protein sequence ID" value="KAA0875106.1"/>
    <property type="molecule type" value="Genomic_DNA"/>
</dbReference>
<reference evidence="1 2" key="1">
    <citation type="submission" date="2019-03" db="EMBL/GenBank/DDBJ databases">
        <title>Nitrincola sp. nov. isolated from an Indian soda lake.</title>
        <authorList>
            <person name="Joshi A."/>
            <person name="Thite S.V."/>
            <person name="Joseph N."/>
            <person name="Dhotre D."/>
            <person name="Moorthy M."/>
            <person name="Shouche Y.S."/>
        </authorList>
    </citation>
    <scope>NUCLEOTIDE SEQUENCE [LARGE SCALE GENOMIC DNA]</scope>
    <source>
        <strain evidence="1 2">MEB193</strain>
    </source>
</reference>
<evidence type="ECO:0000313" key="2">
    <source>
        <dbReference type="Proteomes" id="UP000325302"/>
    </source>
</evidence>
<name>A0A5A9W2Y2_9GAMM</name>
<dbReference type="AlphaFoldDB" id="A0A5A9W2Y2"/>
<organism evidence="1 2">
    <name type="scientific">Nitrincola tapanii</name>
    <dbReference type="NCBI Taxonomy" id="1708751"/>
    <lineage>
        <taxon>Bacteria</taxon>
        <taxon>Pseudomonadati</taxon>
        <taxon>Pseudomonadota</taxon>
        <taxon>Gammaproteobacteria</taxon>
        <taxon>Oceanospirillales</taxon>
        <taxon>Oceanospirillaceae</taxon>
        <taxon>Nitrincola</taxon>
    </lineage>
</organism>
<evidence type="ECO:0000313" key="1">
    <source>
        <dbReference type="EMBL" id="KAA0875106.1"/>
    </source>
</evidence>
<keyword evidence="2" id="KW-1185">Reference proteome</keyword>
<accession>A0A5A9W2Y2</accession>
<dbReference type="RefSeq" id="WP_149390686.1">
    <property type="nucleotide sequence ID" value="NZ_SMRS01000004.1"/>
</dbReference>
<protein>
    <submittedName>
        <fullName evidence="1">Uncharacterized protein</fullName>
    </submittedName>
</protein>
<gene>
    <name evidence="1" type="ORF">E1H14_06720</name>
</gene>
<dbReference type="Proteomes" id="UP000325302">
    <property type="component" value="Unassembled WGS sequence"/>
</dbReference>